<evidence type="ECO:0000313" key="3">
    <source>
        <dbReference type="Proteomes" id="UP001143981"/>
    </source>
</evidence>
<keyword evidence="1" id="KW-0472">Membrane</keyword>
<proteinExistence type="predicted"/>
<gene>
    <name evidence="2" type="ORF">LPJ61_007042</name>
</gene>
<organism evidence="2 3">
    <name type="scientific">Coemansia biformis</name>
    <dbReference type="NCBI Taxonomy" id="1286918"/>
    <lineage>
        <taxon>Eukaryota</taxon>
        <taxon>Fungi</taxon>
        <taxon>Fungi incertae sedis</taxon>
        <taxon>Zoopagomycota</taxon>
        <taxon>Kickxellomycotina</taxon>
        <taxon>Kickxellomycetes</taxon>
        <taxon>Kickxellales</taxon>
        <taxon>Kickxellaceae</taxon>
        <taxon>Coemansia</taxon>
    </lineage>
</organism>
<protein>
    <submittedName>
        <fullName evidence="2">Uncharacterized protein</fullName>
    </submittedName>
</protein>
<keyword evidence="1" id="KW-0812">Transmembrane</keyword>
<feature type="non-terminal residue" evidence="2">
    <location>
        <position position="1"/>
    </location>
</feature>
<keyword evidence="3" id="KW-1185">Reference proteome</keyword>
<dbReference type="AlphaFoldDB" id="A0A9W7XSX8"/>
<keyword evidence="1" id="KW-1133">Transmembrane helix</keyword>
<reference evidence="2" key="1">
    <citation type="submission" date="2022-07" db="EMBL/GenBank/DDBJ databases">
        <title>Phylogenomic reconstructions and comparative analyses of Kickxellomycotina fungi.</title>
        <authorList>
            <person name="Reynolds N.K."/>
            <person name="Stajich J.E."/>
            <person name="Barry K."/>
            <person name="Grigoriev I.V."/>
            <person name="Crous P."/>
            <person name="Smith M.E."/>
        </authorList>
    </citation>
    <scope>NUCLEOTIDE SEQUENCE</scope>
    <source>
        <strain evidence="2">BCRC 34381</strain>
    </source>
</reference>
<sequence length="65" mass="7443">SLRDGDGRLLARLFLPPMPHIYYNAGVWAMVFRRLLEQLQKSGTKHQPDPTSVLNLKLLENKNLA</sequence>
<evidence type="ECO:0000313" key="2">
    <source>
        <dbReference type="EMBL" id="KAJ1717923.1"/>
    </source>
</evidence>
<evidence type="ECO:0000256" key="1">
    <source>
        <dbReference type="SAM" id="Phobius"/>
    </source>
</evidence>
<dbReference type="EMBL" id="JANBOI010004212">
    <property type="protein sequence ID" value="KAJ1717923.1"/>
    <property type="molecule type" value="Genomic_DNA"/>
</dbReference>
<name>A0A9W7XSX8_9FUNG</name>
<accession>A0A9W7XSX8</accession>
<dbReference type="Proteomes" id="UP001143981">
    <property type="component" value="Unassembled WGS sequence"/>
</dbReference>
<comment type="caution">
    <text evidence="2">The sequence shown here is derived from an EMBL/GenBank/DDBJ whole genome shotgun (WGS) entry which is preliminary data.</text>
</comment>
<feature type="transmembrane region" description="Helical" evidence="1">
    <location>
        <begin position="20"/>
        <end position="36"/>
    </location>
</feature>